<evidence type="ECO:0000313" key="2">
    <source>
        <dbReference type="Proteomes" id="UP000285324"/>
    </source>
</evidence>
<organism evidence="1 2">
    <name type="scientific">Alcaligenes xylosoxydans xylosoxydans</name>
    <name type="common">Achromobacter xylosoxidans</name>
    <dbReference type="NCBI Taxonomy" id="85698"/>
    <lineage>
        <taxon>Bacteria</taxon>
        <taxon>Pseudomonadati</taxon>
        <taxon>Pseudomonadota</taxon>
        <taxon>Betaproteobacteria</taxon>
        <taxon>Burkholderiales</taxon>
        <taxon>Alcaligenaceae</taxon>
        <taxon>Achromobacter</taxon>
    </lineage>
</organism>
<dbReference type="AlphaFoldDB" id="A0A424WBP8"/>
<gene>
    <name evidence="1" type="ORF">DY367_16245</name>
</gene>
<dbReference type="Proteomes" id="UP000285324">
    <property type="component" value="Unassembled WGS sequence"/>
</dbReference>
<dbReference type="OrthoDB" id="9998434at2"/>
<evidence type="ECO:0000313" key="1">
    <source>
        <dbReference type="EMBL" id="RPJ90712.1"/>
    </source>
</evidence>
<dbReference type="EMBL" id="QVXO01000023">
    <property type="protein sequence ID" value="RPJ90712.1"/>
    <property type="molecule type" value="Genomic_DNA"/>
</dbReference>
<reference evidence="1 2" key="1">
    <citation type="submission" date="2018-08" db="EMBL/GenBank/DDBJ databases">
        <title>Achromobacter xylosoxidans Genome sequencing and assembly.</title>
        <authorList>
            <person name="Wang R."/>
            <person name="Rensing C."/>
            <person name="Li Y."/>
        </authorList>
    </citation>
    <scope>NUCLEOTIDE SEQUENCE [LARGE SCALE GENOMIC DNA]</scope>
    <source>
        <strain evidence="1 2">GD003A</strain>
    </source>
</reference>
<accession>A0A424WBP8</accession>
<dbReference type="RefSeq" id="WP_124260369.1">
    <property type="nucleotide sequence ID" value="NZ_CP061008.1"/>
</dbReference>
<protein>
    <submittedName>
        <fullName evidence="1">Uncharacterized protein</fullName>
    </submittedName>
</protein>
<proteinExistence type="predicted"/>
<name>A0A424WBP8_ALCXX</name>
<sequence length="73" mass="7711">MHGLLFGLLGAAAGILIAALLRQPGVLLYDWIATRAAARRQAVLRKRQALIVEAAARDAAKAKRGRPPVTQAG</sequence>
<comment type="caution">
    <text evidence="1">The sequence shown here is derived from an EMBL/GenBank/DDBJ whole genome shotgun (WGS) entry which is preliminary data.</text>
</comment>